<protein>
    <submittedName>
        <fullName evidence="1">DUF4408 domain-containing protein</fullName>
    </submittedName>
</protein>
<dbReference type="EMBL" id="CM051394">
    <property type="protein sequence ID" value="KAJ4728818.1"/>
    <property type="molecule type" value="Genomic_DNA"/>
</dbReference>
<evidence type="ECO:0000313" key="1">
    <source>
        <dbReference type="EMBL" id="KAJ4728818.1"/>
    </source>
</evidence>
<dbReference type="Proteomes" id="UP001164539">
    <property type="component" value="Chromosome 1"/>
</dbReference>
<gene>
    <name evidence="1" type="ORF">OWV82_001696</name>
</gene>
<keyword evidence="2" id="KW-1185">Reference proteome</keyword>
<organism evidence="1 2">
    <name type="scientific">Melia azedarach</name>
    <name type="common">Chinaberry tree</name>
    <dbReference type="NCBI Taxonomy" id="155640"/>
    <lineage>
        <taxon>Eukaryota</taxon>
        <taxon>Viridiplantae</taxon>
        <taxon>Streptophyta</taxon>
        <taxon>Embryophyta</taxon>
        <taxon>Tracheophyta</taxon>
        <taxon>Spermatophyta</taxon>
        <taxon>Magnoliopsida</taxon>
        <taxon>eudicotyledons</taxon>
        <taxon>Gunneridae</taxon>
        <taxon>Pentapetalae</taxon>
        <taxon>rosids</taxon>
        <taxon>malvids</taxon>
        <taxon>Sapindales</taxon>
        <taxon>Meliaceae</taxon>
        <taxon>Melia</taxon>
    </lineage>
</organism>
<name>A0ACC1Z021_MELAZ</name>
<comment type="caution">
    <text evidence="1">The sequence shown here is derived from an EMBL/GenBank/DDBJ whole genome shotgun (WGS) entry which is preliminary data.</text>
</comment>
<sequence>MTQAMKKSKTHQLIDNFSIYTFTALTCSLFCSSPFWFPSLCSSMNVFLFVSLPRVGPLVFSPRVLFLVGNLIVVILIRESKLSASDDSSPGDVYYDEYISRRTRTVGHSPTLDENKGKPRETPCFEANGENIVKKRWVEEEVEVVENGKEDLNGEDHEFAFPAEELNKRADDFIARVNKQRRLEAFLQ</sequence>
<accession>A0ACC1Z021</accession>
<proteinExistence type="predicted"/>
<evidence type="ECO:0000313" key="2">
    <source>
        <dbReference type="Proteomes" id="UP001164539"/>
    </source>
</evidence>
<reference evidence="1 2" key="1">
    <citation type="journal article" date="2023" name="Science">
        <title>Complex scaffold remodeling in plant triterpene biosynthesis.</title>
        <authorList>
            <person name="De La Pena R."/>
            <person name="Hodgson H."/>
            <person name="Liu J.C."/>
            <person name="Stephenson M.J."/>
            <person name="Martin A.C."/>
            <person name="Owen C."/>
            <person name="Harkess A."/>
            <person name="Leebens-Mack J."/>
            <person name="Jimenez L.E."/>
            <person name="Osbourn A."/>
            <person name="Sattely E.S."/>
        </authorList>
    </citation>
    <scope>NUCLEOTIDE SEQUENCE [LARGE SCALE GENOMIC DNA]</scope>
    <source>
        <strain evidence="2">cv. JPN11</strain>
        <tissue evidence="1">Leaf</tissue>
    </source>
</reference>